<evidence type="ECO:0000256" key="1">
    <source>
        <dbReference type="SAM" id="MobiDB-lite"/>
    </source>
</evidence>
<accession>A0A1X6NV09</accession>
<organism evidence="2 3">
    <name type="scientific">Porphyra umbilicalis</name>
    <name type="common">Purple laver</name>
    <name type="synonym">Red alga</name>
    <dbReference type="NCBI Taxonomy" id="2786"/>
    <lineage>
        <taxon>Eukaryota</taxon>
        <taxon>Rhodophyta</taxon>
        <taxon>Bangiophyceae</taxon>
        <taxon>Bangiales</taxon>
        <taxon>Bangiaceae</taxon>
        <taxon>Porphyra</taxon>
    </lineage>
</organism>
<dbReference type="EMBL" id="KV919060">
    <property type="protein sequence ID" value="OSX72459.1"/>
    <property type="molecule type" value="Genomic_DNA"/>
</dbReference>
<feature type="region of interest" description="Disordered" evidence="1">
    <location>
        <begin position="15"/>
        <end position="60"/>
    </location>
</feature>
<sequence>MKFLHNDLRPKPALIASARRAPPQPHTHPLPPPRRLLNEDDGSRGGGGDGGGGGGGGPAAAATAYVSRRASVCGTVGVGKAFLMDLVVAGVPSPAVQRVQTACCMLDYHARAHFLRGAGGGGPDGGGGGSGGGDAGVVEMVATQVTADAGFPRVDFSRTATVAAAGVATARPCRPPWRHRRGRRSRQLFWRPGRGSRRHRRAFRPAGAPVAAPIVSAGARLLVGGRFLIVPRAARGAPRRHRLVGSVAEIPLWVRPGGDPLRRPPPPPPPAAFARGRWRSMDGGTMDLIRHRSKLVSNRSFVVISCDDWGRVADSVPLFPNASY</sequence>
<feature type="compositionally biased region" description="Gly residues" evidence="1">
    <location>
        <begin position="44"/>
        <end position="58"/>
    </location>
</feature>
<feature type="region of interest" description="Disordered" evidence="1">
    <location>
        <begin position="258"/>
        <end position="277"/>
    </location>
</feature>
<evidence type="ECO:0000313" key="2">
    <source>
        <dbReference type="EMBL" id="OSX72459.1"/>
    </source>
</evidence>
<reference evidence="2 3" key="1">
    <citation type="submission" date="2017-03" db="EMBL/GenBank/DDBJ databases">
        <title>WGS assembly of Porphyra umbilicalis.</title>
        <authorList>
            <person name="Brawley S.H."/>
            <person name="Blouin N.A."/>
            <person name="Ficko-Blean E."/>
            <person name="Wheeler G.L."/>
            <person name="Lohr M."/>
            <person name="Goodson H.V."/>
            <person name="Jenkins J.W."/>
            <person name="Blaby-Haas C.E."/>
            <person name="Helliwell K.E."/>
            <person name="Chan C."/>
            <person name="Marriage T."/>
            <person name="Bhattacharya D."/>
            <person name="Klein A.S."/>
            <person name="Badis Y."/>
            <person name="Brodie J."/>
            <person name="Cao Y."/>
            <person name="Collen J."/>
            <person name="Dittami S.M."/>
            <person name="Gachon C.M."/>
            <person name="Green B.R."/>
            <person name="Karpowicz S."/>
            <person name="Kim J.W."/>
            <person name="Kudahl U."/>
            <person name="Lin S."/>
            <person name="Michel G."/>
            <person name="Mittag M."/>
            <person name="Olson B.J."/>
            <person name="Pangilinan J."/>
            <person name="Peng Y."/>
            <person name="Qiu H."/>
            <person name="Shu S."/>
            <person name="Singer J.T."/>
            <person name="Smith A.G."/>
            <person name="Sprecher B.N."/>
            <person name="Wagner V."/>
            <person name="Wang W."/>
            <person name="Wang Z.-Y."/>
            <person name="Yan J."/>
            <person name="Yarish C."/>
            <person name="Zoeuner-Riek S."/>
            <person name="Zhuang Y."/>
            <person name="Zou Y."/>
            <person name="Lindquist E.A."/>
            <person name="Grimwood J."/>
            <person name="Barry K."/>
            <person name="Rokhsar D.S."/>
            <person name="Schmutz J."/>
            <person name="Stiller J.W."/>
            <person name="Grossman A.R."/>
            <person name="Prochnik S.E."/>
        </authorList>
    </citation>
    <scope>NUCLEOTIDE SEQUENCE [LARGE SCALE GENOMIC DNA]</scope>
    <source>
        <strain evidence="2">4086291</strain>
    </source>
</reference>
<keyword evidence="3" id="KW-1185">Reference proteome</keyword>
<dbReference type="AlphaFoldDB" id="A0A1X6NV09"/>
<gene>
    <name evidence="2" type="ORF">BU14_0433s0017</name>
</gene>
<name>A0A1X6NV09_PORUM</name>
<evidence type="ECO:0000313" key="3">
    <source>
        <dbReference type="Proteomes" id="UP000218209"/>
    </source>
</evidence>
<feature type="compositionally biased region" description="Pro residues" evidence="1">
    <location>
        <begin position="22"/>
        <end position="34"/>
    </location>
</feature>
<proteinExistence type="predicted"/>
<dbReference type="Proteomes" id="UP000218209">
    <property type="component" value="Unassembled WGS sequence"/>
</dbReference>
<protein>
    <submittedName>
        <fullName evidence="2">Uncharacterized protein</fullName>
    </submittedName>
</protein>